<comment type="caution">
    <text evidence="1">The sequence shown here is derived from an EMBL/GenBank/DDBJ whole genome shotgun (WGS) entry which is preliminary data.</text>
</comment>
<gene>
    <name evidence="1" type="ORF">LL253_17520</name>
</gene>
<dbReference type="SUPFAM" id="SSF51126">
    <property type="entry name" value="Pectin lyase-like"/>
    <property type="match status" value="1"/>
</dbReference>
<name>A0ABS8H7E6_9SPHN</name>
<dbReference type="RefSeq" id="WP_228227966.1">
    <property type="nucleotide sequence ID" value="NZ_JAJGNP010000020.1"/>
</dbReference>
<evidence type="ECO:0000313" key="1">
    <source>
        <dbReference type="EMBL" id="MCC4234474.1"/>
    </source>
</evidence>
<accession>A0ABS8H7E6</accession>
<dbReference type="Proteomes" id="UP001198830">
    <property type="component" value="Unassembled WGS sequence"/>
</dbReference>
<proteinExistence type="predicted"/>
<dbReference type="EMBL" id="JAJGNP010000020">
    <property type="protein sequence ID" value="MCC4234474.1"/>
    <property type="molecule type" value="Genomic_DNA"/>
</dbReference>
<dbReference type="InterPro" id="IPR011050">
    <property type="entry name" value="Pectin_lyase_fold/virulence"/>
</dbReference>
<organism evidence="1 2">
    <name type="scientific">Sphingobium soli</name>
    <dbReference type="NCBI Taxonomy" id="1591116"/>
    <lineage>
        <taxon>Bacteria</taxon>
        <taxon>Pseudomonadati</taxon>
        <taxon>Pseudomonadota</taxon>
        <taxon>Alphaproteobacteria</taxon>
        <taxon>Sphingomonadales</taxon>
        <taxon>Sphingomonadaceae</taxon>
        <taxon>Sphingobium</taxon>
    </lineage>
</organism>
<sequence>MTMFRTVSGALTIYAGDPRPVHFPFFDAAGAPQSLSGRRFVFAVRRDILTQAIFDPIPMILSGDGYYVTAPITADQATAIYEAGVGYPIVYDVIETTAGASTTRWTGRISAQPSTALPSDAPPRWIDLPVAELVSDGPVVRVSERGAAGPGVEQRLKDLGDITEADPALMRDKIREWGGEGGAPFAEAADAAAQAAVAARHQAENLVEPVQDIVDNGASAIAIDGNGQSLSPSAILTGAQAVLPIHFKSSNIYRTKRALIAAHIAGDSLIDDGPRLTAAIFDALKKGRDIIVTEPIWCNTGAVVTAEGTLLKIIGMGEGSIIGGPGVVGPIVKASNIADVGETFARSIDAIVNNIRFDARFVPGGNLTSADCLNLNGFRLTHIDQCDFYAADHFYGSDKGDAGAGLRGHRVVVSRSNFWGFLDAGLYLTANPDGSLDNTSALFFGNNFYGCRGGWAAKRAFEYIRSVGDYFDNCFNSFSTAPASSSNPVTGFTNAARKVSVKGAQIDNPISSAIDLRRAYDSHVDAVISGTIGRYPDGTSPAEVNIVKLLGTSRSRIDFVIDNEDPSIVAATTAVRIERTVNEDTGLDEGATDNVINGTVRRVNTGLIEGSLCDRNEVTLKMIGVPDLGTTTGALTRYGFSRDGVPWDRARYRRAPRKLFDYYHATANDSGWTGEDSWLGGQIYETDDASGATGERVRIGARATGSSGSAVAASMQVDGAVILDARSDQVKCQKALVIPALASADVPTPAANSFALFFEGGILKSKNSTGAVAAV</sequence>
<protein>
    <recommendedName>
        <fullName evidence="3">Pectate lyase superfamily protein domain-containing protein</fullName>
    </recommendedName>
</protein>
<evidence type="ECO:0000313" key="2">
    <source>
        <dbReference type="Proteomes" id="UP001198830"/>
    </source>
</evidence>
<evidence type="ECO:0008006" key="3">
    <source>
        <dbReference type="Google" id="ProtNLM"/>
    </source>
</evidence>
<reference evidence="1 2" key="1">
    <citation type="submission" date="2021-10" db="EMBL/GenBank/DDBJ databases">
        <title>The diversity and Nitrogen Metabolism of Culturable Nitrate-Utilizing Bacteria Within the Oxygen Minimum Zone of the Changjiang (Yangtze River)Estuary.</title>
        <authorList>
            <person name="Zhang D."/>
            <person name="Zheng J."/>
            <person name="Liu S."/>
            <person name="He W."/>
        </authorList>
    </citation>
    <scope>NUCLEOTIDE SEQUENCE [LARGE SCALE GENOMIC DNA]</scope>
    <source>
        <strain evidence="1 2">FXH275-2</strain>
    </source>
</reference>
<keyword evidence="2" id="KW-1185">Reference proteome</keyword>